<dbReference type="PANTHER" id="PTHR11085:SF10">
    <property type="entry name" value="NAD-DEPENDENT PROTEIN DEACYLASE SIRTUIN-5, MITOCHONDRIAL-RELATED"/>
    <property type="match status" value="1"/>
</dbReference>
<dbReference type="InterPro" id="IPR003000">
    <property type="entry name" value="Sirtuin"/>
</dbReference>
<dbReference type="GO" id="GO:0017136">
    <property type="term" value="F:histone deacetylase activity, NAD-dependent"/>
    <property type="evidence" value="ECO:0007669"/>
    <property type="project" value="TreeGrafter"/>
</dbReference>
<organism evidence="4">
    <name type="scientific">viral metagenome</name>
    <dbReference type="NCBI Taxonomy" id="1070528"/>
    <lineage>
        <taxon>unclassified sequences</taxon>
        <taxon>metagenomes</taxon>
        <taxon>organismal metagenomes</taxon>
    </lineage>
</organism>
<dbReference type="EMBL" id="MN740595">
    <property type="protein sequence ID" value="QHS78227.1"/>
    <property type="molecule type" value="Genomic_DNA"/>
</dbReference>
<keyword evidence="1" id="KW-0808">Transferase</keyword>
<dbReference type="PROSITE" id="PS50305">
    <property type="entry name" value="SIRTUIN"/>
    <property type="match status" value="1"/>
</dbReference>
<evidence type="ECO:0000256" key="1">
    <source>
        <dbReference type="ARBA" id="ARBA00022679"/>
    </source>
</evidence>
<accession>A0A6C0AEM7</accession>
<keyword evidence="2" id="KW-0520">NAD</keyword>
<dbReference type="SUPFAM" id="SSF52467">
    <property type="entry name" value="DHS-like NAD/FAD-binding domain"/>
    <property type="match status" value="1"/>
</dbReference>
<sequence>MSILYLLGSGASVDSGLFTYRGPDGLYENLDNYEESLSYNNYIKNPEIFWNNYLPLYENILRVFPGPTYQKIKEMIKEKDYILTQNLDKLAHSCTKNCLDLHGIYDETRCISCRNIEKVDLDKILLKNYKCQCEGLIRPNFTMFGENLNENTVNIIFRVIKTKPKYCIVTGTTLQFSYLENILNKLKSKGTIIIYIDPDISFLMDVRKKCKRRYGSKVFICAKSYEGLCYVDKILKNGENFVRNGDVVYL</sequence>
<dbReference type="Gene3D" id="3.40.50.1220">
    <property type="entry name" value="TPP-binding domain"/>
    <property type="match status" value="1"/>
</dbReference>
<name>A0A6C0AEM7_9ZZZZ</name>
<feature type="domain" description="Deacetylase sirtuin-type" evidence="3">
    <location>
        <begin position="1"/>
        <end position="213"/>
    </location>
</feature>
<dbReference type="Gene3D" id="3.30.1600.10">
    <property type="entry name" value="SIR2/SIRT2 'Small Domain"/>
    <property type="match status" value="1"/>
</dbReference>
<evidence type="ECO:0000313" key="4">
    <source>
        <dbReference type="EMBL" id="QHS78227.1"/>
    </source>
</evidence>
<protein>
    <recommendedName>
        <fullName evidence="3">Deacetylase sirtuin-type domain-containing protein</fullName>
    </recommendedName>
</protein>
<dbReference type="PANTHER" id="PTHR11085">
    <property type="entry name" value="NAD-DEPENDENT PROTEIN DEACYLASE SIRTUIN-5, MITOCHONDRIAL-RELATED"/>
    <property type="match status" value="1"/>
</dbReference>
<proteinExistence type="predicted"/>
<evidence type="ECO:0000259" key="3">
    <source>
        <dbReference type="PROSITE" id="PS50305"/>
    </source>
</evidence>
<dbReference type="GO" id="GO:0070403">
    <property type="term" value="F:NAD+ binding"/>
    <property type="evidence" value="ECO:0007669"/>
    <property type="project" value="InterPro"/>
</dbReference>
<dbReference type="Pfam" id="PF02146">
    <property type="entry name" value="SIR2"/>
    <property type="match status" value="1"/>
</dbReference>
<evidence type="ECO:0000256" key="2">
    <source>
        <dbReference type="ARBA" id="ARBA00023027"/>
    </source>
</evidence>
<dbReference type="InterPro" id="IPR026591">
    <property type="entry name" value="Sirtuin_cat_small_dom_sf"/>
</dbReference>
<dbReference type="AlphaFoldDB" id="A0A6C0AEM7"/>
<dbReference type="InterPro" id="IPR050134">
    <property type="entry name" value="NAD-dep_sirtuin_deacylases"/>
</dbReference>
<reference evidence="4" key="1">
    <citation type="journal article" date="2020" name="Nature">
        <title>Giant virus diversity and host interactions through global metagenomics.</title>
        <authorList>
            <person name="Schulz F."/>
            <person name="Roux S."/>
            <person name="Paez-Espino D."/>
            <person name="Jungbluth S."/>
            <person name="Walsh D.A."/>
            <person name="Denef V.J."/>
            <person name="McMahon K.D."/>
            <person name="Konstantinidis K.T."/>
            <person name="Eloe-Fadrosh E.A."/>
            <person name="Kyrpides N.C."/>
            <person name="Woyke T."/>
        </authorList>
    </citation>
    <scope>NUCLEOTIDE SEQUENCE</scope>
    <source>
        <strain evidence="4">GVMAG-S-1021933-23</strain>
    </source>
</reference>
<dbReference type="InterPro" id="IPR029035">
    <property type="entry name" value="DHS-like_NAD/FAD-binding_dom"/>
</dbReference>
<dbReference type="InterPro" id="IPR026590">
    <property type="entry name" value="Ssirtuin_cat_dom"/>
</dbReference>